<dbReference type="OrthoDB" id="95278at2"/>
<dbReference type="RefSeq" id="WP_091495264.1">
    <property type="nucleotide sequence ID" value="NZ_FODJ01000002.1"/>
</dbReference>
<dbReference type="AlphaFoldDB" id="A0A1H8K178"/>
<dbReference type="Gene3D" id="3.30.1330.30">
    <property type="match status" value="1"/>
</dbReference>
<organism evidence="1 2">
    <name type="scientific">Amphibacillus marinus</name>
    <dbReference type="NCBI Taxonomy" id="872970"/>
    <lineage>
        <taxon>Bacteria</taxon>
        <taxon>Bacillati</taxon>
        <taxon>Bacillota</taxon>
        <taxon>Bacilli</taxon>
        <taxon>Bacillales</taxon>
        <taxon>Bacillaceae</taxon>
        <taxon>Amphibacillus</taxon>
    </lineage>
</organism>
<keyword evidence="2" id="KW-1185">Reference proteome</keyword>
<dbReference type="Pfam" id="PF07997">
    <property type="entry name" value="DUF1694"/>
    <property type="match status" value="1"/>
</dbReference>
<reference evidence="1 2" key="1">
    <citation type="submission" date="2016-10" db="EMBL/GenBank/DDBJ databases">
        <authorList>
            <person name="de Groot N.N."/>
        </authorList>
    </citation>
    <scope>NUCLEOTIDE SEQUENCE [LARGE SCALE GENOMIC DNA]</scope>
    <source>
        <strain evidence="1 2">CGMCC 1.10434</strain>
    </source>
</reference>
<proteinExistence type="predicted"/>
<accession>A0A1H8K178</accession>
<name>A0A1H8K178_9BACI</name>
<dbReference type="SUPFAM" id="SSF160515">
    <property type="entry name" value="YueI-like"/>
    <property type="match status" value="1"/>
</dbReference>
<gene>
    <name evidence="1" type="ORF">SAMN04488134_102123</name>
</gene>
<sequence length="142" mass="16393">MPNIDDYLNEGIHGSRQTKPDERRKFLGSLRERTAFALTIEQVEAEQGLEQFANKLSKNKKAELLLNGVISINLLKPYRKLANDYDIPYTLIDDKDCQNAFGLVLCYKQAIDSAEILYVEQQLEQPAQNKLPFWKKLLGYQE</sequence>
<dbReference type="Proteomes" id="UP000199300">
    <property type="component" value="Unassembled WGS sequence"/>
</dbReference>
<protein>
    <submittedName>
        <fullName evidence="1">Uncharacterized protein YueI</fullName>
    </submittedName>
</protein>
<dbReference type="InterPro" id="IPR029064">
    <property type="entry name" value="Ribosomal_eL30-like_sf"/>
</dbReference>
<evidence type="ECO:0000313" key="1">
    <source>
        <dbReference type="EMBL" id="SEN86306.1"/>
    </source>
</evidence>
<dbReference type="STRING" id="872970.SAMN04488134_102123"/>
<dbReference type="InterPro" id="IPR012543">
    <property type="entry name" value="DUF1694"/>
</dbReference>
<dbReference type="PIRSF" id="PIRSF034303">
    <property type="entry name" value="DUF1694"/>
    <property type="match status" value="1"/>
</dbReference>
<dbReference type="EMBL" id="FODJ01000002">
    <property type="protein sequence ID" value="SEN86306.1"/>
    <property type="molecule type" value="Genomic_DNA"/>
</dbReference>
<evidence type="ECO:0000313" key="2">
    <source>
        <dbReference type="Proteomes" id="UP000199300"/>
    </source>
</evidence>